<dbReference type="AlphaFoldDB" id="A0A518DWZ8"/>
<feature type="transmembrane region" description="Helical" evidence="11">
    <location>
        <begin position="87"/>
        <end position="109"/>
    </location>
</feature>
<feature type="transmembrane region" description="Helical" evidence="11">
    <location>
        <begin position="215"/>
        <end position="237"/>
    </location>
</feature>
<evidence type="ECO:0000256" key="7">
    <source>
        <dbReference type="ARBA" id="ARBA00023004"/>
    </source>
</evidence>
<feature type="region of interest" description="Disordered" evidence="10">
    <location>
        <begin position="1"/>
        <end position="23"/>
    </location>
</feature>
<dbReference type="Proteomes" id="UP000317648">
    <property type="component" value="Chromosome"/>
</dbReference>
<protein>
    <submittedName>
        <fullName evidence="13">Fatty acid desaturase</fullName>
    </submittedName>
</protein>
<evidence type="ECO:0000256" key="10">
    <source>
        <dbReference type="SAM" id="MobiDB-lite"/>
    </source>
</evidence>
<keyword evidence="9 11" id="KW-0472">Membrane</keyword>
<comment type="subcellular location">
    <subcellularLocation>
        <location evidence="1">Membrane</location>
        <topology evidence="1">Multi-pass membrane protein</topology>
    </subcellularLocation>
</comment>
<keyword evidence="8" id="KW-0443">Lipid metabolism</keyword>
<evidence type="ECO:0000259" key="12">
    <source>
        <dbReference type="Pfam" id="PF00487"/>
    </source>
</evidence>
<comment type="similarity">
    <text evidence="2">Belongs to the fatty acid desaturase type 2 family.</text>
</comment>
<dbReference type="GO" id="GO:0006631">
    <property type="term" value="P:fatty acid metabolic process"/>
    <property type="evidence" value="ECO:0007669"/>
    <property type="project" value="UniProtKB-KW"/>
</dbReference>
<evidence type="ECO:0000256" key="4">
    <source>
        <dbReference type="ARBA" id="ARBA00022832"/>
    </source>
</evidence>
<dbReference type="GO" id="GO:0016020">
    <property type="term" value="C:membrane"/>
    <property type="evidence" value="ECO:0007669"/>
    <property type="project" value="UniProtKB-SubCell"/>
</dbReference>
<dbReference type="GO" id="GO:0016717">
    <property type="term" value="F:oxidoreductase activity, acting on paired donors, with oxidation of a pair of donors resulting in the reduction of molecular oxygen to two molecules of water"/>
    <property type="evidence" value="ECO:0007669"/>
    <property type="project" value="InterPro"/>
</dbReference>
<evidence type="ECO:0000256" key="9">
    <source>
        <dbReference type="ARBA" id="ARBA00023136"/>
    </source>
</evidence>
<evidence type="ECO:0000256" key="6">
    <source>
        <dbReference type="ARBA" id="ARBA00023002"/>
    </source>
</evidence>
<evidence type="ECO:0000256" key="8">
    <source>
        <dbReference type="ARBA" id="ARBA00023098"/>
    </source>
</evidence>
<gene>
    <name evidence="13" type="ORF">Pla8534_41820</name>
</gene>
<evidence type="ECO:0000256" key="2">
    <source>
        <dbReference type="ARBA" id="ARBA00008749"/>
    </source>
</evidence>
<sequence>MLSKDSFISQDIDESDSQAATLDQPALQPADTRLATAPPVDPTAAASLTQIPAAPWPQKLMMGIAVGLPFLGLIGAIAWTWSYGFMGWLYLGLLVGGWLLTGMGITIGFHRLLTHRSFETYPWVRACWMALGCLSVEGSPLIWCAMHRRHHQWSDLPGDPHSPHLHGDDWLGSLRGFWYAQVGWLFAGYWSQPELERYTPDLLEEELLVAVDKRYYLWVLLSFALPTAIGGVATWSWQGAGLGLLWGGLVRVFITHHITWSINSVCHLFGTRTYESSDQSTNNLLCGVLGIGEGWHNNHHAFPTSARHGLAWWQLDVSWLVIRGMELCGLAWNVRTPSPRAMERKRLAR</sequence>
<evidence type="ECO:0000256" key="3">
    <source>
        <dbReference type="ARBA" id="ARBA00022692"/>
    </source>
</evidence>
<dbReference type="PRINTS" id="PR00075">
    <property type="entry name" value="FACDDSATRASE"/>
</dbReference>
<dbReference type="Pfam" id="PF00487">
    <property type="entry name" value="FA_desaturase"/>
    <property type="match status" value="1"/>
</dbReference>
<keyword evidence="7" id="KW-0408">Iron</keyword>
<feature type="transmembrane region" description="Helical" evidence="11">
    <location>
        <begin position="60"/>
        <end position="81"/>
    </location>
</feature>
<keyword evidence="14" id="KW-1185">Reference proteome</keyword>
<dbReference type="KEGG" id="lcre:Pla8534_41820"/>
<evidence type="ECO:0000313" key="14">
    <source>
        <dbReference type="Proteomes" id="UP000317648"/>
    </source>
</evidence>
<dbReference type="CDD" id="cd03505">
    <property type="entry name" value="Delta9-FADS-like"/>
    <property type="match status" value="1"/>
</dbReference>
<dbReference type="PANTHER" id="PTHR11351:SF3">
    <property type="entry name" value="BLL4393 PROTEIN"/>
    <property type="match status" value="1"/>
</dbReference>
<evidence type="ECO:0000313" key="13">
    <source>
        <dbReference type="EMBL" id="QDU96362.1"/>
    </source>
</evidence>
<dbReference type="RefSeq" id="WP_145055000.1">
    <property type="nucleotide sequence ID" value="NZ_CP036433.1"/>
</dbReference>
<evidence type="ECO:0000256" key="1">
    <source>
        <dbReference type="ARBA" id="ARBA00004141"/>
    </source>
</evidence>
<organism evidence="13 14">
    <name type="scientific">Lignipirellula cremea</name>
    <dbReference type="NCBI Taxonomy" id="2528010"/>
    <lineage>
        <taxon>Bacteria</taxon>
        <taxon>Pseudomonadati</taxon>
        <taxon>Planctomycetota</taxon>
        <taxon>Planctomycetia</taxon>
        <taxon>Pirellulales</taxon>
        <taxon>Pirellulaceae</taxon>
        <taxon>Lignipirellula</taxon>
    </lineage>
</organism>
<dbReference type="OrthoDB" id="19906at2"/>
<feature type="transmembrane region" description="Helical" evidence="11">
    <location>
        <begin position="243"/>
        <end position="262"/>
    </location>
</feature>
<keyword evidence="4" id="KW-0276">Fatty acid metabolism</keyword>
<dbReference type="PANTHER" id="PTHR11351">
    <property type="entry name" value="ACYL-COA DESATURASE"/>
    <property type="match status" value="1"/>
</dbReference>
<keyword evidence="6" id="KW-0560">Oxidoreductase</keyword>
<evidence type="ECO:0000256" key="5">
    <source>
        <dbReference type="ARBA" id="ARBA00022989"/>
    </source>
</evidence>
<keyword evidence="3 11" id="KW-0812">Transmembrane</keyword>
<dbReference type="InterPro" id="IPR015876">
    <property type="entry name" value="Acyl-CoA_DS"/>
</dbReference>
<feature type="domain" description="Fatty acid desaturase" evidence="12">
    <location>
        <begin position="88"/>
        <end position="316"/>
    </location>
</feature>
<accession>A0A518DWZ8</accession>
<keyword evidence="5 11" id="KW-1133">Transmembrane helix</keyword>
<reference evidence="13 14" key="1">
    <citation type="submission" date="2019-02" db="EMBL/GenBank/DDBJ databases">
        <title>Deep-cultivation of Planctomycetes and their phenomic and genomic characterization uncovers novel biology.</title>
        <authorList>
            <person name="Wiegand S."/>
            <person name="Jogler M."/>
            <person name="Boedeker C."/>
            <person name="Pinto D."/>
            <person name="Vollmers J."/>
            <person name="Rivas-Marin E."/>
            <person name="Kohn T."/>
            <person name="Peeters S.H."/>
            <person name="Heuer A."/>
            <person name="Rast P."/>
            <person name="Oberbeckmann S."/>
            <person name="Bunk B."/>
            <person name="Jeske O."/>
            <person name="Meyerdierks A."/>
            <person name="Storesund J.E."/>
            <person name="Kallscheuer N."/>
            <person name="Luecker S."/>
            <person name="Lage O.M."/>
            <person name="Pohl T."/>
            <person name="Merkel B.J."/>
            <person name="Hornburger P."/>
            <person name="Mueller R.-W."/>
            <person name="Bruemmer F."/>
            <person name="Labrenz M."/>
            <person name="Spormann A.M."/>
            <person name="Op den Camp H."/>
            <person name="Overmann J."/>
            <person name="Amann R."/>
            <person name="Jetten M.S.M."/>
            <person name="Mascher T."/>
            <person name="Medema M.H."/>
            <person name="Devos D.P."/>
            <person name="Kaster A.-K."/>
            <person name="Ovreas L."/>
            <person name="Rohde M."/>
            <person name="Galperin M.Y."/>
            <person name="Jogler C."/>
        </authorList>
    </citation>
    <scope>NUCLEOTIDE SEQUENCE [LARGE SCALE GENOMIC DNA]</scope>
    <source>
        <strain evidence="13 14">Pla85_3_4</strain>
    </source>
</reference>
<proteinExistence type="inferred from homology"/>
<dbReference type="EMBL" id="CP036433">
    <property type="protein sequence ID" value="QDU96362.1"/>
    <property type="molecule type" value="Genomic_DNA"/>
</dbReference>
<name>A0A518DWZ8_9BACT</name>
<evidence type="ECO:0000256" key="11">
    <source>
        <dbReference type="SAM" id="Phobius"/>
    </source>
</evidence>
<dbReference type="InterPro" id="IPR005804">
    <property type="entry name" value="FA_desaturase_dom"/>
</dbReference>